<feature type="transmembrane region" description="Helical" evidence="1">
    <location>
        <begin position="54"/>
        <end position="74"/>
    </location>
</feature>
<dbReference type="Proteomes" id="UP000054324">
    <property type="component" value="Unassembled WGS sequence"/>
</dbReference>
<dbReference type="InterPro" id="IPR004156">
    <property type="entry name" value="OATP"/>
</dbReference>
<protein>
    <recommendedName>
        <fullName evidence="4">Major facilitator superfamily (MFS) profile domain-containing protein</fullName>
    </recommendedName>
</protein>
<evidence type="ECO:0008006" key="4">
    <source>
        <dbReference type="Google" id="ProtNLM"/>
    </source>
</evidence>
<name>A0A074ZU13_OPIVI</name>
<dbReference type="GO" id="GO:0015347">
    <property type="term" value="F:sodium-independent organic anion transmembrane transporter activity"/>
    <property type="evidence" value="ECO:0007669"/>
    <property type="project" value="TreeGrafter"/>
</dbReference>
<accession>A0A074ZU13</accession>
<gene>
    <name evidence="2" type="ORF">T265_15896</name>
</gene>
<keyword evidence="3" id="KW-1185">Reference proteome</keyword>
<proteinExistence type="predicted"/>
<feature type="transmembrane region" description="Helical" evidence="1">
    <location>
        <begin position="17"/>
        <end position="42"/>
    </location>
</feature>
<reference evidence="2 3" key="1">
    <citation type="submission" date="2013-11" db="EMBL/GenBank/DDBJ databases">
        <title>Opisthorchis viverrini - life in the bile duct.</title>
        <authorList>
            <person name="Young N.D."/>
            <person name="Nagarajan N."/>
            <person name="Lin S.J."/>
            <person name="Korhonen P.K."/>
            <person name="Jex A.R."/>
            <person name="Hall R.S."/>
            <person name="Safavi-Hemami H."/>
            <person name="Kaewkong W."/>
            <person name="Bertrand D."/>
            <person name="Gao S."/>
            <person name="Seet Q."/>
            <person name="Wongkham S."/>
            <person name="Teh B.T."/>
            <person name="Wongkham C."/>
            <person name="Intapan P.M."/>
            <person name="Maleewong W."/>
            <person name="Yang X."/>
            <person name="Hu M."/>
            <person name="Wang Z."/>
            <person name="Hofmann A."/>
            <person name="Sternberg P.W."/>
            <person name="Tan P."/>
            <person name="Wang J."/>
            <person name="Gasser R.B."/>
        </authorList>
    </citation>
    <scope>NUCLEOTIDE SEQUENCE [LARGE SCALE GENOMIC DNA]</scope>
</reference>
<evidence type="ECO:0000313" key="2">
    <source>
        <dbReference type="EMBL" id="KER18679.1"/>
    </source>
</evidence>
<dbReference type="KEGG" id="ovi:T265_15896"/>
<sequence length="96" mass="10470">CSVELFGLLPHSPCYSFSLYFCFTGGLIVPAGAFGILVGGLILNRFRFRRRGAIRFVTVVNLVIMAGIASFFFLGCANPPVAGITVDYPSHRYGLY</sequence>
<keyword evidence="1" id="KW-0472">Membrane</keyword>
<dbReference type="CTD" id="20330061"/>
<dbReference type="GeneID" id="20330061"/>
<dbReference type="OrthoDB" id="5062115at2759"/>
<keyword evidence="1" id="KW-0812">Transmembrane</keyword>
<feature type="non-terminal residue" evidence="2">
    <location>
        <position position="96"/>
    </location>
</feature>
<dbReference type="GO" id="GO:0016323">
    <property type="term" value="C:basolateral plasma membrane"/>
    <property type="evidence" value="ECO:0007669"/>
    <property type="project" value="TreeGrafter"/>
</dbReference>
<dbReference type="PANTHER" id="PTHR11388:SF142">
    <property type="entry name" value="SOLUTE CARRIER ORGANIC ANION TRANSPORTER FAMILY MEMBER 5A1"/>
    <property type="match status" value="1"/>
</dbReference>
<organism evidence="2 3">
    <name type="scientific">Opisthorchis viverrini</name>
    <name type="common">Southeast Asian liver fluke</name>
    <dbReference type="NCBI Taxonomy" id="6198"/>
    <lineage>
        <taxon>Eukaryota</taxon>
        <taxon>Metazoa</taxon>
        <taxon>Spiralia</taxon>
        <taxon>Lophotrochozoa</taxon>
        <taxon>Platyhelminthes</taxon>
        <taxon>Trematoda</taxon>
        <taxon>Digenea</taxon>
        <taxon>Opisthorchiida</taxon>
        <taxon>Opisthorchiata</taxon>
        <taxon>Opisthorchiidae</taxon>
        <taxon>Opisthorchis</taxon>
    </lineage>
</organism>
<keyword evidence="1" id="KW-1133">Transmembrane helix</keyword>
<dbReference type="RefSeq" id="XP_009177574.1">
    <property type="nucleotide sequence ID" value="XM_009179310.1"/>
</dbReference>
<feature type="non-terminal residue" evidence="2">
    <location>
        <position position="1"/>
    </location>
</feature>
<evidence type="ECO:0000313" key="3">
    <source>
        <dbReference type="Proteomes" id="UP000054324"/>
    </source>
</evidence>
<dbReference type="PANTHER" id="PTHR11388">
    <property type="entry name" value="ORGANIC ANION TRANSPORTER"/>
    <property type="match status" value="1"/>
</dbReference>
<dbReference type="EMBL" id="KL598743">
    <property type="protein sequence ID" value="KER18679.1"/>
    <property type="molecule type" value="Genomic_DNA"/>
</dbReference>
<dbReference type="AlphaFoldDB" id="A0A074ZU13"/>
<evidence type="ECO:0000256" key="1">
    <source>
        <dbReference type="SAM" id="Phobius"/>
    </source>
</evidence>
<dbReference type="Pfam" id="PF03137">
    <property type="entry name" value="OATP"/>
    <property type="match status" value="1"/>
</dbReference>
<dbReference type="GO" id="GO:0043252">
    <property type="term" value="P:sodium-independent organic anion transport"/>
    <property type="evidence" value="ECO:0007669"/>
    <property type="project" value="TreeGrafter"/>
</dbReference>